<dbReference type="InterPro" id="IPR027051">
    <property type="entry name" value="XdhC_Rossmann_dom"/>
</dbReference>
<evidence type="ECO:0008006" key="5">
    <source>
        <dbReference type="Google" id="ProtNLM"/>
    </source>
</evidence>
<feature type="domain" description="XdhC Rossmann" evidence="2">
    <location>
        <begin position="170"/>
        <end position="311"/>
    </location>
</feature>
<dbReference type="EMBL" id="BMPO01000001">
    <property type="protein sequence ID" value="GGJ80811.1"/>
    <property type="molecule type" value="Genomic_DNA"/>
</dbReference>
<evidence type="ECO:0000313" key="3">
    <source>
        <dbReference type="EMBL" id="GGJ80811.1"/>
    </source>
</evidence>
<dbReference type="Gene3D" id="3.40.50.720">
    <property type="entry name" value="NAD(P)-binding Rossmann-like Domain"/>
    <property type="match status" value="1"/>
</dbReference>
<protein>
    <recommendedName>
        <fullName evidence="5">Xanthine dehydrogenase accessory factor</fullName>
    </recommendedName>
</protein>
<reference evidence="3" key="1">
    <citation type="journal article" date="2014" name="Int. J. Syst. Evol. Microbiol.">
        <title>Complete genome sequence of Corynebacterium casei LMG S-19264T (=DSM 44701T), isolated from a smear-ripened cheese.</title>
        <authorList>
            <consortium name="US DOE Joint Genome Institute (JGI-PGF)"/>
            <person name="Walter F."/>
            <person name="Albersmeier A."/>
            <person name="Kalinowski J."/>
            <person name="Ruckert C."/>
        </authorList>
    </citation>
    <scope>NUCLEOTIDE SEQUENCE</scope>
    <source>
        <strain evidence="3">JCM 30078</strain>
    </source>
</reference>
<dbReference type="Pfam" id="PF02625">
    <property type="entry name" value="XdhC_CoxI"/>
    <property type="match status" value="1"/>
</dbReference>
<organism evidence="3 4">
    <name type="scientific">Pseudomonas matsuisoli</name>
    <dbReference type="NCBI Taxonomy" id="1515666"/>
    <lineage>
        <taxon>Bacteria</taxon>
        <taxon>Pseudomonadati</taxon>
        <taxon>Pseudomonadota</taxon>
        <taxon>Gammaproteobacteria</taxon>
        <taxon>Pseudomonadales</taxon>
        <taxon>Pseudomonadaceae</taxon>
        <taxon>Pseudomonas</taxon>
    </lineage>
</organism>
<keyword evidence="4" id="KW-1185">Reference proteome</keyword>
<sequence length="323" mass="34858">MQQLDLQVIEKALEWARDGHVLWLCTVLSTYGSAPRAPGAMFVARADGAHVGSLSGGCVEEAFLESLADGAFSQPAQIVRYGESDVERSRLRLPCGGVLQVLVEHRQVNDEWITHLELLHATLLGQRRLRRCIDLTSGTIRLRDDDDGGAGPVSFQNETVTVQVGPALRLILAGLSPVAEACASFAKAIGCEVIACDPRDEMHYVELPGVEMQRVLPSLFIASGCCHEATAVVALTHDPKIDDLALMEAVRTPAFYIGAMGSVETSRKRAERLARIGGLTDKEIARIHMPIGLNLGSKSPAEIALAVVADVLRVRRGRARDAL</sequence>
<dbReference type="Pfam" id="PF13478">
    <property type="entry name" value="XdhC_C"/>
    <property type="match status" value="1"/>
</dbReference>
<reference evidence="3" key="2">
    <citation type="submission" date="2020-09" db="EMBL/GenBank/DDBJ databases">
        <authorList>
            <person name="Sun Q."/>
            <person name="Ohkuma M."/>
        </authorList>
    </citation>
    <scope>NUCLEOTIDE SEQUENCE</scope>
    <source>
        <strain evidence="3">JCM 30078</strain>
    </source>
</reference>
<dbReference type="PANTHER" id="PTHR30388:SF4">
    <property type="entry name" value="MOLYBDENUM COFACTOR INSERTION CHAPERONE PAOD"/>
    <property type="match status" value="1"/>
</dbReference>
<dbReference type="Proteomes" id="UP000635983">
    <property type="component" value="Unassembled WGS sequence"/>
</dbReference>
<comment type="caution">
    <text evidence="3">The sequence shown here is derived from an EMBL/GenBank/DDBJ whole genome shotgun (WGS) entry which is preliminary data.</text>
</comment>
<evidence type="ECO:0000259" key="1">
    <source>
        <dbReference type="Pfam" id="PF02625"/>
    </source>
</evidence>
<name>A0A917PJG1_9PSED</name>
<dbReference type="PANTHER" id="PTHR30388">
    <property type="entry name" value="ALDEHYDE OXIDOREDUCTASE MOLYBDENUM COFACTOR ASSEMBLY PROTEIN"/>
    <property type="match status" value="1"/>
</dbReference>
<gene>
    <name evidence="3" type="ORF">GCM10009304_03200</name>
</gene>
<dbReference type="InterPro" id="IPR003777">
    <property type="entry name" value="XdhC_CoxI"/>
</dbReference>
<accession>A0A917PJG1</accession>
<feature type="domain" description="XdhC- CoxI" evidence="1">
    <location>
        <begin position="15"/>
        <end position="82"/>
    </location>
</feature>
<evidence type="ECO:0000259" key="2">
    <source>
        <dbReference type="Pfam" id="PF13478"/>
    </source>
</evidence>
<evidence type="ECO:0000313" key="4">
    <source>
        <dbReference type="Proteomes" id="UP000635983"/>
    </source>
</evidence>
<dbReference type="InterPro" id="IPR052698">
    <property type="entry name" value="MoCofactor_Util/Proc"/>
</dbReference>
<dbReference type="RefSeq" id="WP_188981385.1">
    <property type="nucleotide sequence ID" value="NZ_BMPO01000001.1"/>
</dbReference>
<dbReference type="AlphaFoldDB" id="A0A917PJG1"/>
<proteinExistence type="predicted"/>